<keyword evidence="14" id="KW-1185">Reference proteome</keyword>
<feature type="region of interest" description="Disordered" evidence="11">
    <location>
        <begin position="558"/>
        <end position="662"/>
    </location>
</feature>
<feature type="active site" evidence="10">
    <location>
        <position position="301"/>
    </location>
</feature>
<dbReference type="PANTHER" id="PTHR16036:SF2">
    <property type="entry name" value="TRNA ENDONUCLEASE ANKZF1"/>
    <property type="match status" value="1"/>
</dbReference>
<evidence type="ECO:0000313" key="13">
    <source>
        <dbReference type="EMBL" id="EGE06582.1"/>
    </source>
</evidence>
<protein>
    <submittedName>
        <fullName evidence="13">Ankyrin repeat and zinc finger domain-containing protein 1</fullName>
    </submittedName>
</protein>
<dbReference type="GO" id="GO:0016787">
    <property type="term" value="F:hydrolase activity"/>
    <property type="evidence" value="ECO:0007669"/>
    <property type="project" value="UniProtKB-KW"/>
</dbReference>
<dbReference type="Gene3D" id="1.25.40.20">
    <property type="entry name" value="Ankyrin repeat-containing domain"/>
    <property type="match status" value="1"/>
</dbReference>
<comment type="domain">
    <text evidence="10">The VLRF1 domain mediates binding to the 60S ribosomal subunit.</text>
</comment>
<evidence type="ECO:0000259" key="12">
    <source>
        <dbReference type="PROSITE" id="PS52044"/>
    </source>
</evidence>
<keyword evidence="4 10" id="KW-0540">Nuclease</keyword>
<reference evidence="14" key="1">
    <citation type="journal article" date="2012" name="MBio">
        <title>Comparative genome analysis of Trichophyton rubrum and related dermatophytes reveals candidate genes involved in infection.</title>
        <authorList>
            <person name="Martinez D.A."/>
            <person name="Oliver B.G."/>
            <person name="Graeser Y."/>
            <person name="Goldberg J.M."/>
            <person name="Li W."/>
            <person name="Martinez-Rossi N.M."/>
            <person name="Monod M."/>
            <person name="Shelest E."/>
            <person name="Barton R.C."/>
            <person name="Birch E."/>
            <person name="Brakhage A.A."/>
            <person name="Chen Z."/>
            <person name="Gurr S.J."/>
            <person name="Heiman D."/>
            <person name="Heitman J."/>
            <person name="Kosti I."/>
            <person name="Rossi A."/>
            <person name="Saif S."/>
            <person name="Samalova M."/>
            <person name="Saunders C.W."/>
            <person name="Shea T."/>
            <person name="Summerbell R.C."/>
            <person name="Xu J."/>
            <person name="Young S."/>
            <person name="Zeng Q."/>
            <person name="Birren B.W."/>
            <person name="Cuomo C.A."/>
            <person name="White T.C."/>
        </authorList>
    </citation>
    <scope>NUCLEOTIDE SEQUENCE [LARGE SCALE GENOMIC DNA]</scope>
    <source>
        <strain evidence="14">ATCC MYA-4606 / CBS 127.97</strain>
    </source>
</reference>
<feature type="region of interest" description="Disordered" evidence="11">
    <location>
        <begin position="213"/>
        <end position="245"/>
    </location>
</feature>
<dbReference type="Proteomes" id="UP000009169">
    <property type="component" value="Unassembled WGS sequence"/>
</dbReference>
<dbReference type="InterPro" id="IPR041175">
    <property type="entry name" value="VLRF1/Vms1"/>
</dbReference>
<evidence type="ECO:0000256" key="2">
    <source>
        <dbReference type="ARBA" id="ARBA00009262"/>
    </source>
</evidence>
<dbReference type="GO" id="GO:0005737">
    <property type="term" value="C:cytoplasm"/>
    <property type="evidence" value="ECO:0007669"/>
    <property type="project" value="UniProtKB-SubCell"/>
</dbReference>
<evidence type="ECO:0000256" key="9">
    <source>
        <dbReference type="ARBA" id="ARBA00023054"/>
    </source>
</evidence>
<dbReference type="Pfam" id="PF18826">
    <property type="entry name" value="bVLRF1"/>
    <property type="match status" value="1"/>
</dbReference>
<keyword evidence="3 10" id="KW-0963">Cytoplasm</keyword>
<evidence type="ECO:0000256" key="11">
    <source>
        <dbReference type="SAM" id="MobiDB-lite"/>
    </source>
</evidence>
<sequence length="662" mass="73153">MAAGTPQGEALLKRPLYVYSLPAELLDSLTTKSAADGSRVLPAEISESTAGARDRDDSTSSPGSMSCALCQVAFQEVKEQREHVKSDHHRYNLKARLRGTATLNETEFNKAIGDLDESISGSDSESDDEEESGQQTPDTTLTALLKKQAKLSSAVPFDDSSNSSRKGRRGKEPLLWFTSPLLDANTSLGVYRALFTNEEQAEPNYLVDSLRTKQKKPHVIQRAKDTSETASNTSKATKDSPHSPPEHIFLCMIGGGHFAAMVVALAPEVQKRSGVEERQARVLAHKTFHRYTTRRKQGAGQAAHDAAGGAAHSAGATLRRYNEAALESEIRQLLKSWKDMIDDAQLLFIRAAGSTNRRILYGPYEGQVLKHTDPRIRVFPFSTRRATQAELMRAFTELTRVKVSHIDEAALAAEEAKREAASKSPKSPAQTQPQKPKISKEDEAATLHTSQIQALIRRSKVPALLSYISSNSIPQDFRFYPANSAQNYHASTPLHLAASSNSPAIVSALLTKVRVDPTQLNDDGKPPFDLAGNRITRDAFRVARHELGEEAWDWEAAHVPSAMSKQESDSREEAEKKAIQEAESKRRTEEVERLRKEETPSIGGKNRASRQTIASIQQKTGAEKREEETRGMTPEMRMKLERERRARAAEERIRKMQGGSAA</sequence>
<feature type="domain" description="VLRF1" evidence="12">
    <location>
        <begin position="244"/>
        <end position="401"/>
    </location>
</feature>
<evidence type="ECO:0000256" key="7">
    <source>
        <dbReference type="ARBA" id="ARBA00022801"/>
    </source>
</evidence>
<comment type="subcellular location">
    <subcellularLocation>
        <location evidence="1">Cytoplasm</location>
    </subcellularLocation>
</comment>
<evidence type="ECO:0000256" key="6">
    <source>
        <dbReference type="ARBA" id="ARBA00022759"/>
    </source>
</evidence>
<proteinExistence type="inferred from homology"/>
<dbReference type="HOGENOM" id="CLU_014293_1_1_1"/>
<keyword evidence="8" id="KW-0040">ANK repeat</keyword>
<keyword evidence="6 10" id="KW-0255">Endonuclease</keyword>
<evidence type="ECO:0000256" key="3">
    <source>
        <dbReference type="ARBA" id="ARBA00022490"/>
    </source>
</evidence>
<evidence type="ECO:0000256" key="10">
    <source>
        <dbReference type="PROSITE-ProRule" id="PRU01389"/>
    </source>
</evidence>
<feature type="region of interest" description="Disordered" evidence="11">
    <location>
        <begin position="36"/>
        <end position="64"/>
    </location>
</feature>
<dbReference type="InterPro" id="IPR047139">
    <property type="entry name" value="ANKZ1/VMS1"/>
</dbReference>
<keyword evidence="9" id="KW-0175">Coiled coil</keyword>
<dbReference type="GO" id="GO:0004519">
    <property type="term" value="F:endonuclease activity"/>
    <property type="evidence" value="ECO:0007669"/>
    <property type="project" value="UniProtKB-KW"/>
</dbReference>
<evidence type="ECO:0000256" key="4">
    <source>
        <dbReference type="ARBA" id="ARBA00022722"/>
    </source>
</evidence>
<dbReference type="eggNOG" id="KOG2505">
    <property type="taxonomic scope" value="Eukaryota"/>
</dbReference>
<dbReference type="EMBL" id="DS995749">
    <property type="protein sequence ID" value="EGE06582.1"/>
    <property type="molecule type" value="Genomic_DNA"/>
</dbReference>
<dbReference type="VEuPathDB" id="FungiDB:TEQG_05580"/>
<organism evidence="13 14">
    <name type="scientific">Trichophyton equinum (strain ATCC MYA-4606 / CBS 127.97)</name>
    <name type="common">Horse ringworm fungus</name>
    <dbReference type="NCBI Taxonomy" id="559882"/>
    <lineage>
        <taxon>Eukaryota</taxon>
        <taxon>Fungi</taxon>
        <taxon>Dikarya</taxon>
        <taxon>Ascomycota</taxon>
        <taxon>Pezizomycotina</taxon>
        <taxon>Eurotiomycetes</taxon>
        <taxon>Eurotiomycetidae</taxon>
        <taxon>Onygenales</taxon>
        <taxon>Arthrodermataceae</taxon>
        <taxon>Trichophyton</taxon>
    </lineage>
</organism>
<dbReference type="SUPFAM" id="SSF48403">
    <property type="entry name" value="Ankyrin repeat"/>
    <property type="match status" value="1"/>
</dbReference>
<feature type="region of interest" description="Disordered" evidence="11">
    <location>
        <begin position="112"/>
        <end position="137"/>
    </location>
</feature>
<dbReference type="PANTHER" id="PTHR16036">
    <property type="entry name" value="ANKYRIN REPEAT AND ZINC FINGER DOMAIN-CONTAINING PROTEIN 1"/>
    <property type="match status" value="1"/>
</dbReference>
<feature type="compositionally biased region" description="Polar residues" evidence="11">
    <location>
        <begin position="609"/>
        <end position="620"/>
    </location>
</feature>
<dbReference type="GO" id="GO:0036503">
    <property type="term" value="P:ERAD pathway"/>
    <property type="evidence" value="ECO:0007669"/>
    <property type="project" value="TreeGrafter"/>
</dbReference>
<dbReference type="AlphaFoldDB" id="F2PXG4"/>
<feature type="compositionally biased region" description="Basic and acidic residues" evidence="11">
    <location>
        <begin position="566"/>
        <end position="599"/>
    </location>
</feature>
<evidence type="ECO:0000313" key="14">
    <source>
        <dbReference type="Proteomes" id="UP000009169"/>
    </source>
</evidence>
<gene>
    <name evidence="13" type="ORF">TEQG_05580</name>
</gene>
<feature type="compositionally biased region" description="Basic and acidic residues" evidence="11">
    <location>
        <begin position="621"/>
        <end position="654"/>
    </location>
</feature>
<feature type="region of interest" description="Disordered" evidence="11">
    <location>
        <begin position="414"/>
        <end position="444"/>
    </location>
</feature>
<comment type="similarity">
    <text evidence="2 10">Belongs to the ANKZF1/VMS1 family.</text>
</comment>
<feature type="compositionally biased region" description="Basic and acidic residues" evidence="11">
    <location>
        <begin position="236"/>
        <end position="245"/>
    </location>
</feature>
<evidence type="ECO:0000256" key="5">
    <source>
        <dbReference type="ARBA" id="ARBA00022737"/>
    </source>
</evidence>
<name>F2PXG4_TRIEC</name>
<dbReference type="InterPro" id="IPR036770">
    <property type="entry name" value="Ankyrin_rpt-contain_sf"/>
</dbReference>
<keyword evidence="5" id="KW-0677">Repeat</keyword>
<dbReference type="PROSITE" id="PS52044">
    <property type="entry name" value="VLRF1"/>
    <property type="match status" value="1"/>
</dbReference>
<accession>F2PXG4</accession>
<dbReference type="OrthoDB" id="429841at2759"/>
<keyword evidence="7 10" id="KW-0378">Hydrolase</keyword>
<evidence type="ECO:0000256" key="8">
    <source>
        <dbReference type="ARBA" id="ARBA00023043"/>
    </source>
</evidence>
<evidence type="ECO:0000256" key="1">
    <source>
        <dbReference type="ARBA" id="ARBA00004496"/>
    </source>
</evidence>